<evidence type="ECO:0000313" key="3">
    <source>
        <dbReference type="EMBL" id="KAA9133268.1"/>
    </source>
</evidence>
<gene>
    <name evidence="3" type="ORF">F3N42_02635</name>
</gene>
<evidence type="ECO:0000256" key="2">
    <source>
        <dbReference type="SAM" id="SignalP"/>
    </source>
</evidence>
<dbReference type="EMBL" id="VYXP01000002">
    <property type="protein sequence ID" value="KAA9133268.1"/>
    <property type="molecule type" value="Genomic_DNA"/>
</dbReference>
<dbReference type="AlphaFoldDB" id="A0A5N0TFF4"/>
<reference evidence="3 4" key="1">
    <citation type="submission" date="2019-09" db="EMBL/GenBank/DDBJ databases">
        <title>Wenzhouxiangella sp. Genome sequencing and assembly.</title>
        <authorList>
            <person name="Zhang R."/>
        </authorList>
    </citation>
    <scope>NUCLEOTIDE SEQUENCE [LARGE SCALE GENOMIC DNA]</scope>
    <source>
        <strain evidence="3 4">W260</strain>
    </source>
</reference>
<proteinExistence type="predicted"/>
<evidence type="ECO:0000256" key="1">
    <source>
        <dbReference type="SAM" id="Phobius"/>
    </source>
</evidence>
<keyword evidence="1" id="KW-1133">Transmembrane helix</keyword>
<evidence type="ECO:0000313" key="4">
    <source>
        <dbReference type="Proteomes" id="UP000325372"/>
    </source>
</evidence>
<dbReference type="RefSeq" id="WP_150862826.1">
    <property type="nucleotide sequence ID" value="NZ_VYXP01000002.1"/>
</dbReference>
<keyword evidence="4" id="KW-1185">Reference proteome</keyword>
<keyword evidence="2" id="KW-0732">Signal</keyword>
<dbReference type="Proteomes" id="UP000325372">
    <property type="component" value="Unassembled WGS sequence"/>
</dbReference>
<feature type="chain" id="PRO_5024276663" description="DOMON domain-containing protein" evidence="2">
    <location>
        <begin position="16"/>
        <end position="134"/>
    </location>
</feature>
<keyword evidence="1" id="KW-0472">Membrane</keyword>
<comment type="caution">
    <text evidence="3">The sequence shown here is derived from an EMBL/GenBank/DDBJ whole genome shotgun (WGS) entry which is preliminary data.</text>
</comment>
<feature type="signal peptide" evidence="2">
    <location>
        <begin position="1"/>
        <end position="15"/>
    </location>
</feature>
<protein>
    <recommendedName>
        <fullName evidence="5">DOMON domain-containing protein</fullName>
    </recommendedName>
</protein>
<evidence type="ECO:0008006" key="5">
    <source>
        <dbReference type="Google" id="ProtNLM"/>
    </source>
</evidence>
<accession>A0A5N0TFF4</accession>
<name>A0A5N0TFF4_9GAMM</name>
<organism evidence="3 4">
    <name type="scientific">Marinihelvus fidelis</name>
    <dbReference type="NCBI Taxonomy" id="2613842"/>
    <lineage>
        <taxon>Bacteria</taxon>
        <taxon>Pseudomonadati</taxon>
        <taxon>Pseudomonadota</taxon>
        <taxon>Gammaproteobacteria</taxon>
        <taxon>Chromatiales</taxon>
        <taxon>Wenzhouxiangellaceae</taxon>
        <taxon>Marinihelvus</taxon>
    </lineage>
</organism>
<sequence length="134" mass="14083">MLLLGLCLLVTPALALELAVTDDGRTAGYLTLGWDADGDVELQQRGAGGDWVTIYRGPDAATTLSGLANGEITWRARTVSNNGATTGAWGPTLSIQVAHHAMGRALAVFITGAVMFLVLLACIVMPWREKESSA</sequence>
<feature type="transmembrane region" description="Helical" evidence="1">
    <location>
        <begin position="106"/>
        <end position="127"/>
    </location>
</feature>
<keyword evidence="1" id="KW-0812">Transmembrane</keyword>